<organism evidence="2">
    <name type="scientific">freshwater metagenome</name>
    <dbReference type="NCBI Taxonomy" id="449393"/>
    <lineage>
        <taxon>unclassified sequences</taxon>
        <taxon>metagenomes</taxon>
        <taxon>ecological metagenomes</taxon>
    </lineage>
</organism>
<proteinExistence type="predicted"/>
<evidence type="ECO:0000256" key="1">
    <source>
        <dbReference type="SAM" id="MobiDB-lite"/>
    </source>
</evidence>
<evidence type="ECO:0000313" key="2">
    <source>
        <dbReference type="EMBL" id="CAB4800210.1"/>
    </source>
</evidence>
<feature type="compositionally biased region" description="Polar residues" evidence="1">
    <location>
        <begin position="26"/>
        <end position="45"/>
    </location>
</feature>
<dbReference type="AlphaFoldDB" id="A0A6J6XSE5"/>
<sequence>MPSAGMQYVQRKLQRSVIEMRKSRTVRPNGSISSMTTSYGSATKR</sequence>
<feature type="region of interest" description="Disordered" evidence="1">
    <location>
        <begin position="23"/>
        <end position="45"/>
    </location>
</feature>
<protein>
    <submittedName>
        <fullName evidence="2">Unannotated protein</fullName>
    </submittedName>
</protein>
<name>A0A6J6XSE5_9ZZZZ</name>
<gene>
    <name evidence="2" type="ORF">UFOPK2975_01213</name>
</gene>
<accession>A0A6J6XSE5</accession>
<reference evidence="2" key="1">
    <citation type="submission" date="2020-05" db="EMBL/GenBank/DDBJ databases">
        <authorList>
            <person name="Chiriac C."/>
            <person name="Salcher M."/>
            <person name="Ghai R."/>
            <person name="Kavagutti S V."/>
        </authorList>
    </citation>
    <scope>NUCLEOTIDE SEQUENCE</scope>
</reference>
<dbReference type="EMBL" id="CAFAAG010000118">
    <property type="protein sequence ID" value="CAB4800210.1"/>
    <property type="molecule type" value="Genomic_DNA"/>
</dbReference>